<evidence type="ECO:0000259" key="1">
    <source>
        <dbReference type="Pfam" id="PF17906"/>
    </source>
</evidence>
<dbReference type="Gene3D" id="3.80.10.10">
    <property type="entry name" value="Ribonuclease Inhibitor"/>
    <property type="match status" value="1"/>
</dbReference>
<protein>
    <submittedName>
        <fullName evidence="2">Dynein regulatory complex subunit 5</fullName>
    </submittedName>
</protein>
<dbReference type="AlphaFoldDB" id="A0A8X6P2Q7"/>
<evidence type="ECO:0000313" key="3">
    <source>
        <dbReference type="Proteomes" id="UP000887013"/>
    </source>
</evidence>
<dbReference type="EMBL" id="BMAW01015455">
    <property type="protein sequence ID" value="GFT43873.1"/>
    <property type="molecule type" value="Genomic_DNA"/>
</dbReference>
<dbReference type="Gene3D" id="1.10.10.1450">
    <property type="match status" value="1"/>
</dbReference>
<dbReference type="SUPFAM" id="SSF52047">
    <property type="entry name" value="RNI-like"/>
    <property type="match status" value="1"/>
</dbReference>
<dbReference type="Pfam" id="PF17906">
    <property type="entry name" value="HTH_48"/>
    <property type="match status" value="1"/>
</dbReference>
<reference evidence="2" key="1">
    <citation type="submission" date="2020-08" db="EMBL/GenBank/DDBJ databases">
        <title>Multicomponent nature underlies the extraordinary mechanical properties of spider dragline silk.</title>
        <authorList>
            <person name="Kono N."/>
            <person name="Nakamura H."/>
            <person name="Mori M."/>
            <person name="Yoshida Y."/>
            <person name="Ohtoshi R."/>
            <person name="Malay A.D."/>
            <person name="Moran D.A.P."/>
            <person name="Tomita M."/>
            <person name="Numata K."/>
            <person name="Arakawa K."/>
        </authorList>
    </citation>
    <scope>NUCLEOTIDE SEQUENCE</scope>
</reference>
<dbReference type="InterPro" id="IPR052394">
    <property type="entry name" value="LRR-containing"/>
</dbReference>
<gene>
    <name evidence="2" type="primary">Tcte1_1</name>
    <name evidence="2" type="ORF">NPIL_216691</name>
</gene>
<feature type="domain" description="Mos1 transposase HTH" evidence="1">
    <location>
        <begin position="6"/>
        <end position="52"/>
    </location>
</feature>
<accession>A0A8X6P2Q7</accession>
<dbReference type="PANTHER" id="PTHR24114">
    <property type="entry name" value="LEUCINE RICH REPEAT FAMILY PROTEIN"/>
    <property type="match status" value="1"/>
</dbReference>
<dbReference type="InterPro" id="IPR041426">
    <property type="entry name" value="Mos1_HTH"/>
</dbReference>
<name>A0A8X6P2Q7_NEPPI</name>
<comment type="caution">
    <text evidence="2">The sequence shown here is derived from an EMBL/GenBank/DDBJ whole genome shotgun (WGS) entry which is preliminary data.</text>
</comment>
<dbReference type="Proteomes" id="UP000887013">
    <property type="component" value="Unassembled WGS sequence"/>
</dbReference>
<organism evidence="2 3">
    <name type="scientific">Nephila pilipes</name>
    <name type="common">Giant wood spider</name>
    <name type="synonym">Nephila maculata</name>
    <dbReference type="NCBI Taxonomy" id="299642"/>
    <lineage>
        <taxon>Eukaryota</taxon>
        <taxon>Metazoa</taxon>
        <taxon>Ecdysozoa</taxon>
        <taxon>Arthropoda</taxon>
        <taxon>Chelicerata</taxon>
        <taxon>Arachnida</taxon>
        <taxon>Araneae</taxon>
        <taxon>Araneomorphae</taxon>
        <taxon>Entelegynae</taxon>
        <taxon>Araneoidea</taxon>
        <taxon>Nephilidae</taxon>
        <taxon>Nephila</taxon>
    </lineage>
</organism>
<keyword evidence="3" id="KW-1185">Reference proteome</keyword>
<dbReference type="InterPro" id="IPR032675">
    <property type="entry name" value="LRR_dom_sf"/>
</dbReference>
<dbReference type="OrthoDB" id="6431547at2759"/>
<evidence type="ECO:0000313" key="2">
    <source>
        <dbReference type="EMBL" id="GFT43873.1"/>
    </source>
</evidence>
<dbReference type="Pfam" id="PF13516">
    <property type="entry name" value="LRR_6"/>
    <property type="match status" value="3"/>
</dbReference>
<dbReference type="SMART" id="SM00368">
    <property type="entry name" value="LRR_RI"/>
    <property type="match status" value="4"/>
</dbReference>
<proteinExistence type="predicted"/>
<sequence length="491" mass="56267">MEISEIRVLMKYEFHRGATTRQAVANINSVFGIQVATNATVARRLKKFRSGDFDLSNEPRGRPKAQVDHDVLKATVEANSRQSARPGLENLKANANAKQWQQILGYLSLTLPFEYTLPIIENGFYWERQCVMRWPSSETWRYDNNWKTMLIERVVQEAIEDFMPESSDIKELEDFLRIFQDYTFRLHIKQLQKLNRKPFIVDLTSEDFDSVLDDFIYKPEVHTSYLDFEMLLGCLTKLKEFSFILTPGSLDSDSYRLSITDFNSLLRSLRKLEMLEKFRCSNGVATNIQLDILSREFITHKFLKELNMSYNFIDDGSCDAIGQLIMSSCPLEVLILRYNKITDDGAITLASALSVNKKLRKLDVSLNWIGNKGGTFLAKVVSKLESLEDIDVSNNKLGPKAGIAFADAVKNSKCIRSLNIAENRFDEAVGQKFSDAVGENSIILHLEIKFCNFSTDDEDFIHRVLIQNRASVTYATYVLEHKRVTASQYII</sequence>
<dbReference type="InterPro" id="IPR001611">
    <property type="entry name" value="Leu-rich_rpt"/>
</dbReference>
<dbReference type="PANTHER" id="PTHR24114:SF2">
    <property type="entry name" value="F-BOX DOMAIN-CONTAINING PROTEIN-RELATED"/>
    <property type="match status" value="1"/>
</dbReference>